<evidence type="ECO:0000313" key="3">
    <source>
        <dbReference type="Proteomes" id="UP000770661"/>
    </source>
</evidence>
<name>A0A8J4XSV8_CHIOP</name>
<feature type="region of interest" description="Disordered" evidence="1">
    <location>
        <begin position="1"/>
        <end position="26"/>
    </location>
</feature>
<evidence type="ECO:0000256" key="1">
    <source>
        <dbReference type="SAM" id="MobiDB-lite"/>
    </source>
</evidence>
<keyword evidence="3" id="KW-1185">Reference proteome</keyword>
<evidence type="ECO:0000313" key="2">
    <source>
        <dbReference type="EMBL" id="KAG0714052.1"/>
    </source>
</evidence>
<feature type="region of interest" description="Disordered" evidence="1">
    <location>
        <begin position="55"/>
        <end position="77"/>
    </location>
</feature>
<dbReference type="AlphaFoldDB" id="A0A8J4XSV8"/>
<gene>
    <name evidence="2" type="ORF">GWK47_014860</name>
</gene>
<protein>
    <submittedName>
        <fullName evidence="2">Uncharacterized protein</fullName>
    </submittedName>
</protein>
<sequence>MQNEPQKCNGVLSRKFNPGDNIQQGKVTRFPPKREVFQVSRKEWKKPQTEKLEGKGLYVNVSSSASRPKHGEKGPELIKSKKATTLLLHALHAAESGKAVISLRGYRRRARVWDVPQIPSPVPEVRDEETDKIPGITTLTVHWGQRV</sequence>
<reference evidence="2" key="1">
    <citation type="submission" date="2020-07" db="EMBL/GenBank/DDBJ databases">
        <title>The High-quality genome of the commercially important snow crab, Chionoecetes opilio.</title>
        <authorList>
            <person name="Jeong J.-H."/>
            <person name="Ryu S."/>
        </authorList>
    </citation>
    <scope>NUCLEOTIDE SEQUENCE</scope>
    <source>
        <strain evidence="2">MADBK_172401_WGS</strain>
        <tissue evidence="2">Digestive gland</tissue>
    </source>
</reference>
<proteinExistence type="predicted"/>
<dbReference type="Proteomes" id="UP000770661">
    <property type="component" value="Unassembled WGS sequence"/>
</dbReference>
<dbReference type="EMBL" id="JACEEZ010020840">
    <property type="protein sequence ID" value="KAG0714052.1"/>
    <property type="molecule type" value="Genomic_DNA"/>
</dbReference>
<organism evidence="2 3">
    <name type="scientific">Chionoecetes opilio</name>
    <name type="common">Atlantic snow crab</name>
    <name type="synonym">Cancer opilio</name>
    <dbReference type="NCBI Taxonomy" id="41210"/>
    <lineage>
        <taxon>Eukaryota</taxon>
        <taxon>Metazoa</taxon>
        <taxon>Ecdysozoa</taxon>
        <taxon>Arthropoda</taxon>
        <taxon>Crustacea</taxon>
        <taxon>Multicrustacea</taxon>
        <taxon>Malacostraca</taxon>
        <taxon>Eumalacostraca</taxon>
        <taxon>Eucarida</taxon>
        <taxon>Decapoda</taxon>
        <taxon>Pleocyemata</taxon>
        <taxon>Brachyura</taxon>
        <taxon>Eubrachyura</taxon>
        <taxon>Majoidea</taxon>
        <taxon>Majidae</taxon>
        <taxon>Chionoecetes</taxon>
    </lineage>
</organism>
<comment type="caution">
    <text evidence="2">The sequence shown here is derived from an EMBL/GenBank/DDBJ whole genome shotgun (WGS) entry which is preliminary data.</text>
</comment>
<accession>A0A8J4XSV8</accession>